<reference evidence="2 3" key="1">
    <citation type="submission" date="2023-10" db="EMBL/GenBank/DDBJ databases">
        <title>Two novel species belonging to the OM43/NOR5 clade.</title>
        <authorList>
            <person name="Park M."/>
        </authorList>
    </citation>
    <scope>NUCLEOTIDE SEQUENCE [LARGE SCALE GENOMIC DNA]</scope>
    <source>
        <strain evidence="2 3">IMCC43200</strain>
    </source>
</reference>
<dbReference type="InterPro" id="IPR036291">
    <property type="entry name" value="NAD(P)-bd_dom_sf"/>
</dbReference>
<gene>
    <name evidence="2" type="ORF">R0135_05715</name>
</gene>
<keyword evidence="3" id="KW-1185">Reference proteome</keyword>
<accession>A0ABZ0I5Z7</accession>
<dbReference type="SUPFAM" id="SSF51735">
    <property type="entry name" value="NAD(P)-binding Rossmann-fold domains"/>
    <property type="match status" value="1"/>
</dbReference>
<evidence type="ECO:0000313" key="2">
    <source>
        <dbReference type="EMBL" id="WOJ94661.1"/>
    </source>
</evidence>
<dbReference type="RefSeq" id="WP_407349298.1">
    <property type="nucleotide sequence ID" value="NZ_CP136864.1"/>
</dbReference>
<dbReference type="Proteomes" id="UP001626537">
    <property type="component" value="Chromosome"/>
</dbReference>
<dbReference type="PANTHER" id="PTHR12286:SF5">
    <property type="entry name" value="SACCHAROPINE DEHYDROGENASE-LIKE OXIDOREDUCTASE"/>
    <property type="match status" value="1"/>
</dbReference>
<proteinExistence type="predicted"/>
<dbReference type="PANTHER" id="PTHR12286">
    <property type="entry name" value="SACCHAROPINE DEHYDROGENASE-LIKE OXIDOREDUCTASE"/>
    <property type="match status" value="1"/>
</dbReference>
<dbReference type="EMBL" id="CP136864">
    <property type="protein sequence ID" value="WOJ94661.1"/>
    <property type="molecule type" value="Genomic_DNA"/>
</dbReference>
<organism evidence="2 3">
    <name type="scientific">Congregibacter variabilis</name>
    <dbReference type="NCBI Taxonomy" id="3081200"/>
    <lineage>
        <taxon>Bacteria</taxon>
        <taxon>Pseudomonadati</taxon>
        <taxon>Pseudomonadota</taxon>
        <taxon>Gammaproteobacteria</taxon>
        <taxon>Cellvibrionales</taxon>
        <taxon>Halieaceae</taxon>
        <taxon>Congregibacter</taxon>
    </lineage>
</organism>
<sequence>MPQKPRYEVLLYGATGFTGQLAAKYLAGHPDLAGKRWAIAGRNAEALDEVRQSLEHDQLELVVCPLDDEAAVQAMVRSTQVVITTAGPYSSYNGEALLGACAKLGVHYSDLSGEGFWQREMIDSYHQTAIKSGAKIVLGGGVDSIPSDLGAYLALQACEGSIEDKEPIQLTAVYTEYSGSFSGGTLASGRARQAAIKSGRLTREAMHDPYVLAPNTVGADSETATLDGMPKRFRYQRVNGMGTLIPFFMAQINAPVVRRSLALAGVAETVSYRECCSIGMWARVAWLYSSRGLGFPLGEPINFNPKSGQGPPKWMLTQGQFTVEVHARSGSKKLSKVTISGKGDPGYGATSKMLSEVALCLLKEQKNKPDATGVLTPATALGDALVDRLSDAEGGRFMRFTVV</sequence>
<protein>
    <submittedName>
        <fullName evidence="2">Saccharopine dehydrogenase NADP-binding domain-containing protein</fullName>
    </submittedName>
</protein>
<evidence type="ECO:0000259" key="1">
    <source>
        <dbReference type="Pfam" id="PF03435"/>
    </source>
</evidence>
<dbReference type="InterPro" id="IPR051276">
    <property type="entry name" value="Saccharopine_DH-like_oxidrdct"/>
</dbReference>
<dbReference type="InterPro" id="IPR005097">
    <property type="entry name" value="Sacchrp_dh_NADP-bd"/>
</dbReference>
<feature type="domain" description="Saccharopine dehydrogenase NADP binding" evidence="1">
    <location>
        <begin position="9"/>
        <end position="134"/>
    </location>
</feature>
<dbReference type="Gene3D" id="3.40.50.720">
    <property type="entry name" value="NAD(P)-binding Rossmann-like Domain"/>
    <property type="match status" value="1"/>
</dbReference>
<dbReference type="Pfam" id="PF03435">
    <property type="entry name" value="Sacchrp_dh_NADP"/>
    <property type="match status" value="1"/>
</dbReference>
<evidence type="ECO:0000313" key="3">
    <source>
        <dbReference type="Proteomes" id="UP001626537"/>
    </source>
</evidence>
<name>A0ABZ0I5Z7_9GAMM</name>